<evidence type="ECO:0000256" key="1">
    <source>
        <dbReference type="ARBA" id="ARBA00004141"/>
    </source>
</evidence>
<evidence type="ECO:0000256" key="5">
    <source>
        <dbReference type="SAM" id="Phobius"/>
    </source>
</evidence>
<evidence type="ECO:0000313" key="6">
    <source>
        <dbReference type="EMBL" id="MBZ2207147.1"/>
    </source>
</evidence>
<evidence type="ECO:0000256" key="3">
    <source>
        <dbReference type="ARBA" id="ARBA00022989"/>
    </source>
</evidence>
<dbReference type="RefSeq" id="WP_223467650.1">
    <property type="nucleotide sequence ID" value="NZ_JAFBIL020000003.1"/>
</dbReference>
<reference evidence="6 7" key="1">
    <citation type="submission" date="2021-01" db="EMBL/GenBank/DDBJ databases">
        <authorList>
            <person name="Ruan W."/>
            <person name="Khan S.A."/>
            <person name="Jeon C.O."/>
        </authorList>
    </citation>
    <scope>NUCLEOTIDE SEQUENCE [LARGE SCALE GENOMIC DNA]</scope>
    <source>
        <strain evidence="6 7">R798</strain>
    </source>
</reference>
<name>A0ABS7SM68_9BURK</name>
<feature type="transmembrane region" description="Helical" evidence="5">
    <location>
        <begin position="197"/>
        <end position="220"/>
    </location>
</feature>
<comment type="subcellular location">
    <subcellularLocation>
        <location evidence="1">Membrane</location>
        <topology evidence="1">Multi-pass membrane protein</topology>
    </subcellularLocation>
</comment>
<gene>
    <name evidence="6" type="ORF">I4X03_007725</name>
</gene>
<keyword evidence="7" id="KW-1185">Reference proteome</keyword>
<keyword evidence="2 5" id="KW-0812">Transmembrane</keyword>
<evidence type="ECO:0000256" key="4">
    <source>
        <dbReference type="ARBA" id="ARBA00023136"/>
    </source>
</evidence>
<feature type="transmembrane region" description="Helical" evidence="5">
    <location>
        <begin position="170"/>
        <end position="191"/>
    </location>
</feature>
<evidence type="ECO:0000313" key="7">
    <source>
        <dbReference type="Proteomes" id="UP000809349"/>
    </source>
</evidence>
<accession>A0ABS7SM68</accession>
<sequence>MQPAYFFLRNIFETVDAAVAEYIQATAGNVVEALTPVANQMLTLYIILWGFAMYRGLIQEPVLDAAFRLMKVAIIMNLAISVGSYSDLIANNLFALPEYFVGLLGNGGTTEDSKATLDSVFSDAMYASQSVYEKADIFDNPGAFLVAAIIWLSALLSVGYAAFLIILAKVMIAVLLGIGPIFVICLMFDSTKKFFEAWLGLALNYALISALCIAVIKFMFGMFADAARGALDASRTDEFGIASIASLLLMAVVSLLCLMQVQNLASSLAGGIAISTMGAINWATDKLKSAAGAMRPSNMQKAFQGAKKDAQALRAGGRMAAAPVVWAARKMRGNTNSISKN</sequence>
<dbReference type="EMBL" id="JAFBIL020000003">
    <property type="protein sequence ID" value="MBZ2207147.1"/>
    <property type="molecule type" value="Genomic_DNA"/>
</dbReference>
<feature type="transmembrane region" description="Helical" evidence="5">
    <location>
        <begin position="241"/>
        <end position="261"/>
    </location>
</feature>
<reference evidence="6 7" key="2">
    <citation type="submission" date="2021-08" db="EMBL/GenBank/DDBJ databases">
        <title>Massilia sp. R798.</title>
        <authorList>
            <person name="Baek J.H."/>
            <person name="Jung H.S."/>
            <person name="Kim K.R."/>
            <person name="Jeon C.O."/>
        </authorList>
    </citation>
    <scope>NUCLEOTIDE SEQUENCE [LARGE SCALE GENOMIC DNA]</scope>
    <source>
        <strain evidence="6 7">R798</strain>
    </source>
</reference>
<proteinExistence type="predicted"/>
<dbReference type="Proteomes" id="UP000809349">
    <property type="component" value="Unassembled WGS sequence"/>
</dbReference>
<evidence type="ECO:0000256" key="2">
    <source>
        <dbReference type="ARBA" id="ARBA00022692"/>
    </source>
</evidence>
<comment type="caution">
    <text evidence="6">The sequence shown here is derived from an EMBL/GenBank/DDBJ whole genome shotgun (WGS) entry which is preliminary data.</text>
</comment>
<feature type="transmembrane region" description="Helical" evidence="5">
    <location>
        <begin position="142"/>
        <end position="163"/>
    </location>
</feature>
<keyword evidence="3 5" id="KW-1133">Transmembrane helix</keyword>
<feature type="transmembrane region" description="Helical" evidence="5">
    <location>
        <begin position="267"/>
        <end position="284"/>
    </location>
</feature>
<protein>
    <submittedName>
        <fullName evidence="6">Type IV secretion system protein</fullName>
    </submittedName>
</protein>
<dbReference type="Pfam" id="PF04610">
    <property type="entry name" value="TrbL"/>
    <property type="match status" value="1"/>
</dbReference>
<organism evidence="6 7">
    <name type="scientific">Massilia soli</name>
    <dbReference type="NCBI Taxonomy" id="2792854"/>
    <lineage>
        <taxon>Bacteria</taxon>
        <taxon>Pseudomonadati</taxon>
        <taxon>Pseudomonadota</taxon>
        <taxon>Betaproteobacteria</taxon>
        <taxon>Burkholderiales</taxon>
        <taxon>Oxalobacteraceae</taxon>
        <taxon>Telluria group</taxon>
        <taxon>Massilia</taxon>
    </lineage>
</organism>
<feature type="transmembrane region" description="Helical" evidence="5">
    <location>
        <begin position="37"/>
        <end position="57"/>
    </location>
</feature>
<keyword evidence="4 5" id="KW-0472">Membrane</keyword>
<dbReference type="InterPro" id="IPR007688">
    <property type="entry name" value="Conjugal_tfr_TrbL/VirB6"/>
</dbReference>